<proteinExistence type="predicted"/>
<organism evidence="1 2">
    <name type="scientific">Kibdelosporangium aridum</name>
    <dbReference type="NCBI Taxonomy" id="2030"/>
    <lineage>
        <taxon>Bacteria</taxon>
        <taxon>Bacillati</taxon>
        <taxon>Actinomycetota</taxon>
        <taxon>Actinomycetes</taxon>
        <taxon>Pseudonocardiales</taxon>
        <taxon>Pseudonocardiaceae</taxon>
        <taxon>Kibdelosporangium</taxon>
    </lineage>
</organism>
<name>A0A1W2AZI9_KIBAR</name>
<evidence type="ECO:0000313" key="1">
    <source>
        <dbReference type="EMBL" id="SMC66135.1"/>
    </source>
</evidence>
<dbReference type="Proteomes" id="UP000192674">
    <property type="component" value="Unassembled WGS sequence"/>
</dbReference>
<evidence type="ECO:0000313" key="2">
    <source>
        <dbReference type="Proteomes" id="UP000192674"/>
    </source>
</evidence>
<dbReference type="AlphaFoldDB" id="A0A1W2AZI9"/>
<keyword evidence="2" id="KW-1185">Reference proteome</keyword>
<gene>
    <name evidence="1" type="ORF">SAMN05661093_01235</name>
</gene>
<reference evidence="1 2" key="1">
    <citation type="submission" date="2017-04" db="EMBL/GenBank/DDBJ databases">
        <authorList>
            <person name="Afonso C.L."/>
            <person name="Miller P.J."/>
            <person name="Scott M.A."/>
            <person name="Spackman E."/>
            <person name="Goraichik I."/>
            <person name="Dimitrov K.M."/>
            <person name="Suarez D.L."/>
            <person name="Swayne D.E."/>
        </authorList>
    </citation>
    <scope>NUCLEOTIDE SEQUENCE [LARGE SCALE GENOMIC DNA]</scope>
    <source>
        <strain evidence="1 2">DSM 43828</strain>
    </source>
</reference>
<accession>A0A1W2AZI9</accession>
<sequence length="94" mass="10355">MTDNSLVAPVQSSREAWTGASLADSIEGARRHATVPNWSPPTWICAWWIRNFVSDGRAGRVPFWADWRSVFLSLTGYSPFLGALPEFGGSATVR</sequence>
<dbReference type="EMBL" id="FWXV01000001">
    <property type="protein sequence ID" value="SMC66135.1"/>
    <property type="molecule type" value="Genomic_DNA"/>
</dbReference>
<protein>
    <submittedName>
        <fullName evidence="1">Uncharacterized protein</fullName>
    </submittedName>
</protein>